<dbReference type="PROSITE" id="PS51733">
    <property type="entry name" value="BPL_LPL_CATALYTIC"/>
    <property type="match status" value="1"/>
</dbReference>
<sequence>MTLAQARNVVLPCMKLLRMSAVPILEQLHLEERLLRTSVDNWCIVNDRTNRPTIVMGVSGRPSELIELKSVLRDQIPVIKRFTGGGTVIVDDGTVFISFICNKNAISGLQPYPHPIMSWTGQLYSEVLRGFGDFHLRENVLLVLFMTAKHHVLSDGVPSSFSDYAFNSHKFGGNAQSIIKERWIHHTSFLWDYDIKNMEYLKLPTRAPKYRSARPHVDFLCRMKEYVPSKSTFIERTIKSLGSYFLVKPFDLDDITTEPPCTLPHSTKLLSRQELEDAYSSQCENLP</sequence>
<reference evidence="2" key="1">
    <citation type="submission" date="2021-03" db="EMBL/GenBank/DDBJ databases">
        <authorList>
            <consortium name="Genoscope - CEA"/>
            <person name="William W."/>
        </authorList>
    </citation>
    <scope>NUCLEOTIDE SEQUENCE</scope>
    <source>
        <strain evidence="2">Doubled-haploid Pahang</strain>
    </source>
</reference>
<name>A0A8D7FR93_MUSAM</name>
<evidence type="ECO:0000313" key="2">
    <source>
        <dbReference type="EMBL" id="CAG1862962.1"/>
    </source>
</evidence>
<proteinExistence type="predicted"/>
<accession>A0A8D7FR93</accession>
<feature type="domain" description="BPL/LPL catalytic" evidence="1">
    <location>
        <begin position="38"/>
        <end position="249"/>
    </location>
</feature>
<gene>
    <name evidence="2" type="ORF">GSMUA_78560.1</name>
</gene>
<dbReference type="CDD" id="cd16443">
    <property type="entry name" value="LplA"/>
    <property type="match status" value="1"/>
</dbReference>
<dbReference type="InterPro" id="IPR053264">
    <property type="entry name" value="Lipoate-ligase_2_inactive"/>
</dbReference>
<dbReference type="Gene3D" id="3.30.930.10">
    <property type="entry name" value="Bira Bifunctional Protein, Domain 2"/>
    <property type="match status" value="1"/>
</dbReference>
<dbReference type="EMBL" id="HG996467">
    <property type="protein sequence ID" value="CAG1862962.1"/>
    <property type="molecule type" value="Genomic_DNA"/>
</dbReference>
<dbReference type="InterPro" id="IPR045864">
    <property type="entry name" value="aa-tRNA-synth_II/BPL/LPL"/>
</dbReference>
<dbReference type="InterPro" id="IPR004143">
    <property type="entry name" value="BPL_LPL_catalytic"/>
</dbReference>
<dbReference type="SUPFAM" id="SSF55681">
    <property type="entry name" value="Class II aaRS and biotin synthetases"/>
    <property type="match status" value="1"/>
</dbReference>
<dbReference type="Pfam" id="PF21948">
    <property type="entry name" value="LplA-B_cat"/>
    <property type="match status" value="1"/>
</dbReference>
<organism evidence="2">
    <name type="scientific">Musa acuminata subsp. malaccensis</name>
    <name type="common">Wild banana</name>
    <name type="synonym">Musa malaccensis</name>
    <dbReference type="NCBI Taxonomy" id="214687"/>
    <lineage>
        <taxon>Eukaryota</taxon>
        <taxon>Viridiplantae</taxon>
        <taxon>Streptophyta</taxon>
        <taxon>Embryophyta</taxon>
        <taxon>Tracheophyta</taxon>
        <taxon>Spermatophyta</taxon>
        <taxon>Magnoliopsida</taxon>
        <taxon>Liliopsida</taxon>
        <taxon>Zingiberales</taxon>
        <taxon>Musaceae</taxon>
        <taxon>Musa</taxon>
    </lineage>
</organism>
<evidence type="ECO:0000259" key="1">
    <source>
        <dbReference type="PROSITE" id="PS51733"/>
    </source>
</evidence>
<dbReference type="PANTHER" id="PTHR43506:SF1">
    <property type="entry name" value="BPL_LPL CATALYTIC DOMAIN-CONTAINING PROTEIN"/>
    <property type="match status" value="1"/>
</dbReference>
<dbReference type="PANTHER" id="PTHR43506">
    <property type="entry name" value="BIOTIN/LIPOATE A/B PROTEIN LIGASE FAMILY"/>
    <property type="match status" value="1"/>
</dbReference>
<dbReference type="AlphaFoldDB" id="A0A8D7FR93"/>
<protein>
    <submittedName>
        <fullName evidence="2">(wild Malaysian banana) hypothetical protein</fullName>
    </submittedName>
</protein>